<evidence type="ECO:0000313" key="2">
    <source>
        <dbReference type="Proteomes" id="UP000233565"/>
    </source>
</evidence>
<dbReference type="EMBL" id="PJBV01000020">
    <property type="protein sequence ID" value="PKH40184.1"/>
    <property type="molecule type" value="Genomic_DNA"/>
</dbReference>
<reference evidence="1 2" key="1">
    <citation type="submission" date="2017-12" db="EMBL/GenBank/DDBJ databases">
        <title>Pharmacopeia of the Arctic Ocean.</title>
        <authorList>
            <person name="Collins E."/>
            <person name="Ducluzeau A.-L."/>
        </authorList>
    </citation>
    <scope>NUCLEOTIDE SEQUENCE [LARGE SCALE GENOMIC DNA]</scope>
    <source>
        <strain evidence="1 2">DSM 23325</strain>
    </source>
</reference>
<organism evidence="1 2">
    <name type="scientific">Nocardioides alpinus</name>
    <dbReference type="NCBI Taxonomy" id="748909"/>
    <lineage>
        <taxon>Bacteria</taxon>
        <taxon>Bacillati</taxon>
        <taxon>Actinomycetota</taxon>
        <taxon>Actinomycetes</taxon>
        <taxon>Propionibacteriales</taxon>
        <taxon>Nocardioidaceae</taxon>
        <taxon>Nocardioides</taxon>
    </lineage>
</organism>
<proteinExistence type="predicted"/>
<evidence type="ECO:0000313" key="1">
    <source>
        <dbReference type="EMBL" id="PKH40184.1"/>
    </source>
</evidence>
<protein>
    <submittedName>
        <fullName evidence="1">Uncharacterized protein</fullName>
    </submittedName>
</protein>
<comment type="caution">
    <text evidence="1">The sequence shown here is derived from an EMBL/GenBank/DDBJ whole genome shotgun (WGS) entry which is preliminary data.</text>
</comment>
<dbReference type="Proteomes" id="UP000233565">
    <property type="component" value="Unassembled WGS sequence"/>
</dbReference>
<name>A0ABX4QVH5_9ACTN</name>
<keyword evidence="2" id="KW-1185">Reference proteome</keyword>
<gene>
    <name evidence="1" type="ORF">CXG46_13595</name>
</gene>
<accession>A0ABX4QVH5</accession>
<sequence>MISHPVGLPAIGPTLVALTPPYWVKRAGTSTNAWPSVRKVVTRGLPCAPPERAPTAAIRPREQATELRIARRPQ</sequence>